<protein>
    <recommendedName>
        <fullName evidence="1">DDE-1 domain-containing protein</fullName>
    </recommendedName>
</protein>
<evidence type="ECO:0000313" key="3">
    <source>
        <dbReference type="Proteomes" id="UP000821853"/>
    </source>
</evidence>
<feature type="domain" description="DDE-1" evidence="1">
    <location>
        <begin position="6"/>
        <end position="73"/>
    </location>
</feature>
<gene>
    <name evidence="2" type="ORF">HPB48_020842</name>
</gene>
<dbReference type="OMA" id="HETHAIC"/>
<accession>A0A9J6FDX8</accession>
<organism evidence="2 3">
    <name type="scientific">Haemaphysalis longicornis</name>
    <name type="common">Bush tick</name>
    <dbReference type="NCBI Taxonomy" id="44386"/>
    <lineage>
        <taxon>Eukaryota</taxon>
        <taxon>Metazoa</taxon>
        <taxon>Ecdysozoa</taxon>
        <taxon>Arthropoda</taxon>
        <taxon>Chelicerata</taxon>
        <taxon>Arachnida</taxon>
        <taxon>Acari</taxon>
        <taxon>Parasitiformes</taxon>
        <taxon>Ixodida</taxon>
        <taxon>Ixodoidea</taxon>
        <taxon>Ixodidae</taxon>
        <taxon>Haemaphysalinae</taxon>
        <taxon>Haemaphysalis</taxon>
    </lineage>
</organism>
<dbReference type="Proteomes" id="UP000821853">
    <property type="component" value="Chromosome 1"/>
</dbReference>
<comment type="caution">
    <text evidence="2">The sequence shown here is derived from an EMBL/GenBank/DDBJ whole genome shotgun (WGS) entry which is preliminary data.</text>
</comment>
<evidence type="ECO:0000313" key="2">
    <source>
        <dbReference type="EMBL" id="KAH9361170.1"/>
    </source>
</evidence>
<dbReference type="OrthoDB" id="4327074at2759"/>
<dbReference type="Pfam" id="PF03184">
    <property type="entry name" value="DDE_1"/>
    <property type="match status" value="1"/>
</dbReference>
<dbReference type="GO" id="GO:0003676">
    <property type="term" value="F:nucleic acid binding"/>
    <property type="evidence" value="ECO:0007669"/>
    <property type="project" value="InterPro"/>
</dbReference>
<keyword evidence="3" id="KW-1185">Reference proteome</keyword>
<evidence type="ECO:0000259" key="1">
    <source>
        <dbReference type="Pfam" id="PF03184"/>
    </source>
</evidence>
<dbReference type="AlphaFoldDB" id="A0A9J6FDX8"/>
<sequence>MFPTPQDILIIMDGHSSHTSNLDAIQYARNNGIIMLSLPPHATHKLQNLDVSFFKAFKTSYNHACHEWRVSHPRDRITMGHVGGLVAKAFEISGNIRNFTAGFQKCGVWPF</sequence>
<dbReference type="VEuPathDB" id="VectorBase:HLOH_047216"/>
<dbReference type="EMBL" id="JABSTR010000001">
    <property type="protein sequence ID" value="KAH9361170.1"/>
    <property type="molecule type" value="Genomic_DNA"/>
</dbReference>
<name>A0A9J6FDX8_HAELO</name>
<dbReference type="InterPro" id="IPR004875">
    <property type="entry name" value="DDE_SF_endonuclease_dom"/>
</dbReference>
<reference evidence="2 3" key="1">
    <citation type="journal article" date="2020" name="Cell">
        <title>Large-Scale Comparative Analyses of Tick Genomes Elucidate Their Genetic Diversity and Vector Capacities.</title>
        <authorList>
            <consortium name="Tick Genome and Microbiome Consortium (TIGMIC)"/>
            <person name="Jia N."/>
            <person name="Wang J."/>
            <person name="Shi W."/>
            <person name="Du L."/>
            <person name="Sun Y."/>
            <person name="Zhan W."/>
            <person name="Jiang J.F."/>
            <person name="Wang Q."/>
            <person name="Zhang B."/>
            <person name="Ji P."/>
            <person name="Bell-Sakyi L."/>
            <person name="Cui X.M."/>
            <person name="Yuan T.T."/>
            <person name="Jiang B.G."/>
            <person name="Yang W.F."/>
            <person name="Lam T.T."/>
            <person name="Chang Q.C."/>
            <person name="Ding S.J."/>
            <person name="Wang X.J."/>
            <person name="Zhu J.G."/>
            <person name="Ruan X.D."/>
            <person name="Zhao L."/>
            <person name="Wei J.T."/>
            <person name="Ye R.Z."/>
            <person name="Que T.C."/>
            <person name="Du C.H."/>
            <person name="Zhou Y.H."/>
            <person name="Cheng J.X."/>
            <person name="Dai P.F."/>
            <person name="Guo W.B."/>
            <person name="Han X.H."/>
            <person name="Huang E.J."/>
            <person name="Li L.F."/>
            <person name="Wei W."/>
            <person name="Gao Y.C."/>
            <person name="Liu J.Z."/>
            <person name="Shao H.Z."/>
            <person name="Wang X."/>
            <person name="Wang C.C."/>
            <person name="Yang T.C."/>
            <person name="Huo Q.B."/>
            <person name="Li W."/>
            <person name="Chen H.Y."/>
            <person name="Chen S.E."/>
            <person name="Zhou L.G."/>
            <person name="Ni X.B."/>
            <person name="Tian J.H."/>
            <person name="Sheng Y."/>
            <person name="Liu T."/>
            <person name="Pan Y.S."/>
            <person name="Xia L.Y."/>
            <person name="Li J."/>
            <person name="Zhao F."/>
            <person name="Cao W.C."/>
        </authorList>
    </citation>
    <scope>NUCLEOTIDE SEQUENCE [LARGE SCALE GENOMIC DNA]</scope>
    <source>
        <strain evidence="2">HaeL-2018</strain>
    </source>
</reference>
<proteinExistence type="predicted"/>